<name>A0A1M7ZH84_9HYPH</name>
<evidence type="ECO:0000313" key="5">
    <source>
        <dbReference type="EMBL" id="SHO64248.1"/>
    </source>
</evidence>
<dbReference type="STRING" id="1123029.SAMN02745172_01644"/>
<dbReference type="Pfam" id="PF13407">
    <property type="entry name" value="Peripla_BP_4"/>
    <property type="match status" value="1"/>
</dbReference>
<sequence>MKLNAFTPAALMCGVAVLFGGVLVGSLGAATPAAADPVKIAALPGQVGIPFYTSMQCGAQAAAKEFDVKLSWAGPPDWDIAQQQPFIDAALQLKPQGVILAPTDSGALVSQVEAIEAGGTPVVTVDAPLDKPVETQSIQSNHYLGGEAAAKAMNDVAGGDGTFVVVGMRPGLPDIDARVKGFVDTFSKENPKATILPVLYPETSSTKAAEQVAAAIQANPDLKGVYVTHSAAAEGASAAILEAGMRGKIKLISFDADPQQIRDLRDGVYDALIVQEPYQMGYDAVKTLAELVRGKIKKSDVQHDHFLPSVIVTRENMSDPKIAASFYKATCD</sequence>
<feature type="domain" description="Periplasmic binding protein" evidence="4">
    <location>
        <begin position="41"/>
        <end position="295"/>
    </location>
</feature>
<dbReference type="Proteomes" id="UP000186406">
    <property type="component" value="Unassembled WGS sequence"/>
</dbReference>
<protein>
    <submittedName>
        <fullName evidence="5">Ribose transport system substrate-binding protein</fullName>
    </submittedName>
</protein>
<organism evidence="5 6">
    <name type="scientific">Pseudoxanthobacter soli DSM 19599</name>
    <dbReference type="NCBI Taxonomy" id="1123029"/>
    <lineage>
        <taxon>Bacteria</taxon>
        <taxon>Pseudomonadati</taxon>
        <taxon>Pseudomonadota</taxon>
        <taxon>Alphaproteobacteria</taxon>
        <taxon>Hyphomicrobiales</taxon>
        <taxon>Segnochrobactraceae</taxon>
        <taxon>Pseudoxanthobacter</taxon>
    </lineage>
</organism>
<dbReference type="InterPro" id="IPR025997">
    <property type="entry name" value="SBP_2_dom"/>
</dbReference>
<accession>A0A1M7ZH84</accession>
<keyword evidence="3" id="KW-0732">Signal</keyword>
<evidence type="ECO:0000313" key="6">
    <source>
        <dbReference type="Proteomes" id="UP000186406"/>
    </source>
</evidence>
<gene>
    <name evidence="5" type="ORF">SAMN02745172_01644</name>
</gene>
<reference evidence="5 6" key="1">
    <citation type="submission" date="2016-12" db="EMBL/GenBank/DDBJ databases">
        <authorList>
            <person name="Song W.-J."/>
            <person name="Kurnit D.M."/>
        </authorList>
    </citation>
    <scope>NUCLEOTIDE SEQUENCE [LARGE SCALE GENOMIC DNA]</scope>
    <source>
        <strain evidence="5 6">DSM 19599</strain>
    </source>
</reference>
<dbReference type="RefSeq" id="WP_073627503.1">
    <property type="nucleotide sequence ID" value="NZ_FRXO01000003.1"/>
</dbReference>
<dbReference type="CDD" id="cd20007">
    <property type="entry name" value="PBP1_ABC_sugar_binding-like"/>
    <property type="match status" value="1"/>
</dbReference>
<evidence type="ECO:0000256" key="3">
    <source>
        <dbReference type="ARBA" id="ARBA00022729"/>
    </source>
</evidence>
<proteinExistence type="inferred from homology"/>
<dbReference type="OrthoDB" id="9804917at2"/>
<dbReference type="SUPFAM" id="SSF53822">
    <property type="entry name" value="Periplasmic binding protein-like I"/>
    <property type="match status" value="1"/>
</dbReference>
<evidence type="ECO:0000256" key="2">
    <source>
        <dbReference type="ARBA" id="ARBA00007639"/>
    </source>
</evidence>
<dbReference type="Gene3D" id="3.40.50.2300">
    <property type="match status" value="2"/>
</dbReference>
<dbReference type="GO" id="GO:0030313">
    <property type="term" value="C:cell envelope"/>
    <property type="evidence" value="ECO:0007669"/>
    <property type="project" value="UniProtKB-SubCell"/>
</dbReference>
<evidence type="ECO:0000259" key="4">
    <source>
        <dbReference type="Pfam" id="PF13407"/>
    </source>
</evidence>
<dbReference type="InterPro" id="IPR028082">
    <property type="entry name" value="Peripla_BP_I"/>
</dbReference>
<dbReference type="AlphaFoldDB" id="A0A1M7ZH84"/>
<evidence type="ECO:0000256" key="1">
    <source>
        <dbReference type="ARBA" id="ARBA00004196"/>
    </source>
</evidence>
<dbReference type="EMBL" id="FRXO01000003">
    <property type="protein sequence ID" value="SHO64248.1"/>
    <property type="molecule type" value="Genomic_DNA"/>
</dbReference>
<comment type="similarity">
    <text evidence="2">Belongs to the bacterial solute-binding protein 2 family.</text>
</comment>
<dbReference type="GO" id="GO:0030246">
    <property type="term" value="F:carbohydrate binding"/>
    <property type="evidence" value="ECO:0007669"/>
    <property type="project" value="UniProtKB-ARBA"/>
</dbReference>
<comment type="subcellular location">
    <subcellularLocation>
        <location evidence="1">Cell envelope</location>
    </subcellularLocation>
</comment>
<dbReference type="PANTHER" id="PTHR46847:SF1">
    <property type="entry name" value="D-ALLOSE-BINDING PERIPLASMIC PROTEIN-RELATED"/>
    <property type="match status" value="1"/>
</dbReference>
<dbReference type="PANTHER" id="PTHR46847">
    <property type="entry name" value="D-ALLOSE-BINDING PERIPLASMIC PROTEIN-RELATED"/>
    <property type="match status" value="1"/>
</dbReference>
<keyword evidence="6" id="KW-1185">Reference proteome</keyword>